<comment type="caution">
    <text evidence="2">The sequence shown here is derived from an EMBL/GenBank/DDBJ whole genome shotgun (WGS) entry which is preliminary data.</text>
</comment>
<feature type="domain" description="PIN" evidence="1">
    <location>
        <begin position="4"/>
        <end position="134"/>
    </location>
</feature>
<dbReference type="AlphaFoldDB" id="A0A4R9J584"/>
<dbReference type="InterPro" id="IPR002716">
    <property type="entry name" value="PIN_dom"/>
</dbReference>
<dbReference type="OrthoDB" id="329318at2"/>
<reference evidence="2" key="1">
    <citation type="journal article" date="2019" name="PLoS Negl. Trop. Dis.">
        <title>Revisiting the worldwide diversity of Leptospira species in the environment.</title>
        <authorList>
            <person name="Vincent A.T."/>
            <person name="Schiettekatte O."/>
            <person name="Bourhy P."/>
            <person name="Veyrier F.J."/>
            <person name="Picardeau M."/>
        </authorList>
    </citation>
    <scope>NUCLEOTIDE SEQUENCE [LARGE SCALE GENOMIC DNA]</scope>
    <source>
        <strain evidence="2">201800265</strain>
    </source>
</reference>
<keyword evidence="3" id="KW-1185">Reference proteome</keyword>
<name>A0A4R9J584_9LEPT</name>
<dbReference type="Proteomes" id="UP000297871">
    <property type="component" value="Unassembled WGS sequence"/>
</dbReference>
<sequence>MVLYIDTSLLLNILYAEAGYEDHLDYFNKSDLKFGSILLEIESFRSLHFIYSKEAKHLSKNWIKDAEGFLGEFISQINLKNLDDDIRTEIRKNKEVLELKSLDAAHLATALHIRKSISDELILCSMDEKFRSVAQKLGFKLYPKKNSDRKNYQARVKDKV</sequence>
<gene>
    <name evidence="2" type="ORF">EHQ52_04430</name>
</gene>
<accession>A0A4R9J584</accession>
<dbReference type="EMBL" id="RQFY01000004">
    <property type="protein sequence ID" value="TGL33787.1"/>
    <property type="molecule type" value="Genomic_DNA"/>
</dbReference>
<dbReference type="RefSeq" id="WP_135614068.1">
    <property type="nucleotide sequence ID" value="NZ_RQFY01000004.1"/>
</dbReference>
<dbReference type="SUPFAM" id="SSF88723">
    <property type="entry name" value="PIN domain-like"/>
    <property type="match status" value="1"/>
</dbReference>
<dbReference type="Gene3D" id="3.40.50.1010">
    <property type="entry name" value="5'-nuclease"/>
    <property type="match status" value="1"/>
</dbReference>
<evidence type="ECO:0000313" key="2">
    <source>
        <dbReference type="EMBL" id="TGL33787.1"/>
    </source>
</evidence>
<dbReference type="Pfam" id="PF01850">
    <property type="entry name" value="PIN"/>
    <property type="match status" value="1"/>
</dbReference>
<evidence type="ECO:0000259" key="1">
    <source>
        <dbReference type="Pfam" id="PF01850"/>
    </source>
</evidence>
<proteinExistence type="predicted"/>
<protein>
    <submittedName>
        <fullName evidence="2">PIN domain-containing protein</fullName>
    </submittedName>
</protein>
<organism evidence="2 3">
    <name type="scientific">Leptospira koniambonensis</name>
    <dbReference type="NCBI Taxonomy" id="2484950"/>
    <lineage>
        <taxon>Bacteria</taxon>
        <taxon>Pseudomonadati</taxon>
        <taxon>Spirochaetota</taxon>
        <taxon>Spirochaetia</taxon>
        <taxon>Leptospirales</taxon>
        <taxon>Leptospiraceae</taxon>
        <taxon>Leptospira</taxon>
    </lineage>
</organism>
<evidence type="ECO:0000313" key="3">
    <source>
        <dbReference type="Proteomes" id="UP000297871"/>
    </source>
</evidence>
<dbReference type="InterPro" id="IPR029060">
    <property type="entry name" value="PIN-like_dom_sf"/>
</dbReference>